<evidence type="ECO:0000256" key="4">
    <source>
        <dbReference type="ARBA" id="ARBA00023180"/>
    </source>
</evidence>
<evidence type="ECO:0000256" key="1">
    <source>
        <dbReference type="ARBA" id="ARBA00004370"/>
    </source>
</evidence>
<keyword evidence="6" id="KW-0812">Transmembrane</keyword>
<gene>
    <name evidence="10" type="primary">SLAMF6</name>
</gene>
<keyword evidence="3 6" id="KW-0472">Membrane</keyword>
<evidence type="ECO:0000256" key="3">
    <source>
        <dbReference type="ARBA" id="ARBA00023136"/>
    </source>
</evidence>
<dbReference type="PROSITE" id="PS50835">
    <property type="entry name" value="IG_LIKE"/>
    <property type="match status" value="1"/>
</dbReference>
<dbReference type="InterPro" id="IPR036179">
    <property type="entry name" value="Ig-like_dom_sf"/>
</dbReference>
<dbReference type="KEGG" id="hai:109386451"/>
<dbReference type="RefSeq" id="XP_019505151.1">
    <property type="nucleotide sequence ID" value="XM_019649606.1"/>
</dbReference>
<dbReference type="AlphaFoldDB" id="A0A8B7RVJ2"/>
<dbReference type="GeneID" id="109386451"/>
<dbReference type="GO" id="GO:0072540">
    <property type="term" value="P:T-helper 17 cell lineage commitment"/>
    <property type="evidence" value="ECO:0007669"/>
    <property type="project" value="TreeGrafter"/>
</dbReference>
<dbReference type="InterPro" id="IPR013106">
    <property type="entry name" value="Ig_V-set"/>
</dbReference>
<dbReference type="SUPFAM" id="SSF48726">
    <property type="entry name" value="Immunoglobulin"/>
    <property type="match status" value="2"/>
</dbReference>
<evidence type="ECO:0000313" key="9">
    <source>
        <dbReference type="Proteomes" id="UP000694851"/>
    </source>
</evidence>
<dbReference type="Pfam" id="PF07686">
    <property type="entry name" value="V-set"/>
    <property type="match status" value="1"/>
</dbReference>
<comment type="subcellular location">
    <subcellularLocation>
        <location evidence="1">Membrane</location>
    </subcellularLocation>
</comment>
<name>A0A8B7RVJ2_HIPAR</name>
<feature type="compositionally biased region" description="Polar residues" evidence="5">
    <location>
        <begin position="281"/>
        <end position="296"/>
    </location>
</feature>
<evidence type="ECO:0000259" key="8">
    <source>
        <dbReference type="PROSITE" id="PS50835"/>
    </source>
</evidence>
<evidence type="ECO:0000256" key="6">
    <source>
        <dbReference type="SAM" id="Phobius"/>
    </source>
</evidence>
<feature type="region of interest" description="Disordered" evidence="5">
    <location>
        <begin position="271"/>
        <end position="296"/>
    </location>
</feature>
<keyword evidence="4" id="KW-0325">Glycoprotein</keyword>
<sequence length="337" mass="38220">MIWLSQLLTLVFCLGPGNTIAETPLKGVLGESVTLPLEFPAEDEIQSIIWHHNGLSIIFIQPKQALILFTDPKWKEQLNVTQSYSLQIKNLTMANTGLYSAQITTMASSKIFNYTLRIFRRLRNLHVANYTQLSENDTCEIHLTCSVENPNDHVSLRWQVSGNILLEEANLTISWDPKTSSEQTYFCIAENPVSNLSFSFSVQSLCRGVFNEKKQHLKNIWIPIIIVFVFIAIAVCWCLIVRRRKRTGFLSSYLPRLQDFRDLESRALGSSSFSTQQTQSPAETPRNTECDLSSPGNTVYAQITHPNMRMGSPTNMKNNDPATIYSTIYQPKQSNCT</sequence>
<proteinExistence type="predicted"/>
<accession>A0A8B7RVJ2</accession>
<dbReference type="InterPro" id="IPR007110">
    <property type="entry name" value="Ig-like_dom"/>
</dbReference>
<evidence type="ECO:0000256" key="5">
    <source>
        <dbReference type="SAM" id="MobiDB-lite"/>
    </source>
</evidence>
<feature type="transmembrane region" description="Helical" evidence="6">
    <location>
        <begin position="220"/>
        <end position="241"/>
    </location>
</feature>
<dbReference type="PANTHER" id="PTHR12080:SF16">
    <property type="entry name" value="SLAM FAMILY MEMBER 6"/>
    <property type="match status" value="1"/>
</dbReference>
<dbReference type="Proteomes" id="UP000694851">
    <property type="component" value="Unplaced"/>
</dbReference>
<evidence type="ECO:0000313" key="10">
    <source>
        <dbReference type="RefSeq" id="XP_019505151.1"/>
    </source>
</evidence>
<feature type="chain" id="PRO_5034924372" evidence="7">
    <location>
        <begin position="22"/>
        <end position="337"/>
    </location>
</feature>
<dbReference type="GO" id="GO:0009897">
    <property type="term" value="C:external side of plasma membrane"/>
    <property type="evidence" value="ECO:0007669"/>
    <property type="project" value="TreeGrafter"/>
</dbReference>
<keyword evidence="2 7" id="KW-0732">Signal</keyword>
<dbReference type="Gene3D" id="2.60.40.10">
    <property type="entry name" value="Immunoglobulins"/>
    <property type="match status" value="2"/>
</dbReference>
<evidence type="ECO:0000256" key="2">
    <source>
        <dbReference type="ARBA" id="ARBA00022729"/>
    </source>
</evidence>
<organism evidence="9 10">
    <name type="scientific">Hipposideros armiger</name>
    <name type="common">Great Himalayan leaf-nosed bat</name>
    <dbReference type="NCBI Taxonomy" id="186990"/>
    <lineage>
        <taxon>Eukaryota</taxon>
        <taxon>Metazoa</taxon>
        <taxon>Chordata</taxon>
        <taxon>Craniata</taxon>
        <taxon>Vertebrata</taxon>
        <taxon>Euteleostomi</taxon>
        <taxon>Mammalia</taxon>
        <taxon>Eutheria</taxon>
        <taxon>Laurasiatheria</taxon>
        <taxon>Chiroptera</taxon>
        <taxon>Yinpterochiroptera</taxon>
        <taxon>Rhinolophoidea</taxon>
        <taxon>Hipposideridae</taxon>
        <taxon>Hipposideros</taxon>
    </lineage>
</organism>
<feature type="signal peptide" evidence="7">
    <location>
        <begin position="1"/>
        <end position="21"/>
    </location>
</feature>
<reference evidence="10" key="1">
    <citation type="submission" date="2025-08" db="UniProtKB">
        <authorList>
            <consortium name="RefSeq"/>
        </authorList>
    </citation>
    <scope>IDENTIFICATION</scope>
    <source>
        <tissue evidence="10">Muscle</tissue>
    </source>
</reference>
<keyword evidence="6" id="KW-1133">Transmembrane helix</keyword>
<dbReference type="OrthoDB" id="8963224at2759"/>
<dbReference type="PANTHER" id="PTHR12080">
    <property type="entry name" value="SIGNALING LYMPHOCYTIC ACTIVATION MOLECULE"/>
    <property type="match status" value="1"/>
</dbReference>
<dbReference type="InterPro" id="IPR015631">
    <property type="entry name" value="CD2/SLAM_rcpt"/>
</dbReference>
<protein>
    <submittedName>
        <fullName evidence="10">SLAM family member 6 isoform X1</fullName>
    </submittedName>
</protein>
<dbReference type="CTD" id="114836"/>
<keyword evidence="9" id="KW-1185">Reference proteome</keyword>
<feature type="compositionally biased region" description="Low complexity" evidence="5">
    <location>
        <begin position="271"/>
        <end position="280"/>
    </location>
</feature>
<evidence type="ECO:0000256" key="7">
    <source>
        <dbReference type="SAM" id="SignalP"/>
    </source>
</evidence>
<dbReference type="InterPro" id="IPR013783">
    <property type="entry name" value="Ig-like_fold"/>
</dbReference>
<feature type="domain" description="Ig-like" evidence="8">
    <location>
        <begin position="143"/>
        <end position="199"/>
    </location>
</feature>
<dbReference type="GO" id="GO:0032729">
    <property type="term" value="P:positive regulation of type II interferon production"/>
    <property type="evidence" value="ECO:0007669"/>
    <property type="project" value="TreeGrafter"/>
</dbReference>